<evidence type="ECO:0000313" key="5">
    <source>
        <dbReference type="Proteomes" id="UP001143328"/>
    </source>
</evidence>
<dbReference type="EMBL" id="BSFN01000003">
    <property type="protein sequence ID" value="GLK88226.1"/>
    <property type="molecule type" value="Genomic_DNA"/>
</dbReference>
<dbReference type="Pfam" id="PF02567">
    <property type="entry name" value="PhzC-PhzF"/>
    <property type="match status" value="1"/>
</dbReference>
<evidence type="ECO:0000256" key="2">
    <source>
        <dbReference type="ARBA" id="ARBA00023235"/>
    </source>
</evidence>
<gene>
    <name evidence="4" type="ORF">GCM10017655_12880</name>
</gene>
<dbReference type="PANTHER" id="PTHR13774:SF17">
    <property type="entry name" value="PHENAZINE BIOSYNTHESIS-LIKE DOMAIN-CONTAINING PROTEIN"/>
    <property type="match status" value="1"/>
</dbReference>
<name>A0A9W6NF34_9PSED</name>
<evidence type="ECO:0000313" key="4">
    <source>
        <dbReference type="EMBL" id="GLK88226.1"/>
    </source>
</evidence>
<dbReference type="GO" id="GO:0005737">
    <property type="term" value="C:cytoplasm"/>
    <property type="evidence" value="ECO:0007669"/>
    <property type="project" value="TreeGrafter"/>
</dbReference>
<dbReference type="SUPFAM" id="SSF54506">
    <property type="entry name" value="Diaminopimelate epimerase-like"/>
    <property type="match status" value="1"/>
</dbReference>
<dbReference type="NCBIfam" id="TIGR00654">
    <property type="entry name" value="PhzF_family"/>
    <property type="match status" value="1"/>
</dbReference>
<accession>A0A9W6NF34</accession>
<evidence type="ECO:0000256" key="3">
    <source>
        <dbReference type="PIRSR" id="PIRSR016184-1"/>
    </source>
</evidence>
<dbReference type="Proteomes" id="UP001143328">
    <property type="component" value="Unassembled WGS sequence"/>
</dbReference>
<reference evidence="4" key="1">
    <citation type="journal article" date="2014" name="Int. J. Syst. Evol. Microbiol.">
        <title>Complete genome sequence of Corynebacterium casei LMG S-19264T (=DSM 44701T), isolated from a smear-ripened cheese.</title>
        <authorList>
            <consortium name="US DOE Joint Genome Institute (JGI-PGF)"/>
            <person name="Walter F."/>
            <person name="Albersmeier A."/>
            <person name="Kalinowski J."/>
            <person name="Ruckert C."/>
        </authorList>
    </citation>
    <scope>NUCLEOTIDE SEQUENCE</scope>
    <source>
        <strain evidence="4">VKM B-2935</strain>
    </source>
</reference>
<evidence type="ECO:0000256" key="1">
    <source>
        <dbReference type="ARBA" id="ARBA00008270"/>
    </source>
</evidence>
<dbReference type="InterPro" id="IPR003719">
    <property type="entry name" value="Phenazine_PhzF-like"/>
</dbReference>
<keyword evidence="5" id="KW-1185">Reference proteome</keyword>
<proteinExistence type="inferred from homology"/>
<sequence>MSLDFHQIDAFTQRPFAGNPAIVYRLDAWLDEARMQAIAAEHNLAETAFVVKEGAVWHIRWFTPACEVPLCGHATLASAFALFELHGETAPQLDFICQSGALSVSREGQRLVLDFPSLPGQRIEASAAIKAAVNGPVVEVHDTGKELLVVLENEQQVRECQPDLGAVATLPWLGMIVTAPGEQHDFVSRYFAPAIGIDEDPVTGSIHCSLIPYWAARLQKTQLNAFQCSARGGEWFCRLDGDRVKIAGNAVLVASGRLYL</sequence>
<comment type="caution">
    <text evidence="4">The sequence shown here is derived from an EMBL/GenBank/DDBJ whole genome shotgun (WGS) entry which is preliminary data.</text>
</comment>
<dbReference type="AlphaFoldDB" id="A0A9W6NF34"/>
<organism evidence="4 5">
    <name type="scientific">Pseudomonas turukhanskensis</name>
    <dbReference type="NCBI Taxonomy" id="1806536"/>
    <lineage>
        <taxon>Bacteria</taxon>
        <taxon>Pseudomonadati</taxon>
        <taxon>Pseudomonadota</taxon>
        <taxon>Gammaproteobacteria</taxon>
        <taxon>Pseudomonadales</taxon>
        <taxon>Pseudomonadaceae</taxon>
        <taxon>Pseudomonas</taxon>
    </lineage>
</organism>
<dbReference type="RefSeq" id="WP_271194459.1">
    <property type="nucleotide sequence ID" value="NZ_BSFN01000003.1"/>
</dbReference>
<reference evidence="4" key="2">
    <citation type="submission" date="2023-01" db="EMBL/GenBank/DDBJ databases">
        <authorList>
            <person name="Sun Q."/>
            <person name="Evtushenko L."/>
        </authorList>
    </citation>
    <scope>NUCLEOTIDE SEQUENCE</scope>
    <source>
        <strain evidence="4">VKM B-2935</strain>
    </source>
</reference>
<comment type="similarity">
    <text evidence="1">Belongs to the PhzF family.</text>
</comment>
<dbReference type="GO" id="GO:0016853">
    <property type="term" value="F:isomerase activity"/>
    <property type="evidence" value="ECO:0007669"/>
    <property type="project" value="UniProtKB-KW"/>
</dbReference>
<keyword evidence="2 4" id="KW-0413">Isomerase</keyword>
<feature type="active site" evidence="3">
    <location>
        <position position="46"/>
    </location>
</feature>
<protein>
    <submittedName>
        <fullName evidence="4">Isomerase</fullName>
    </submittedName>
</protein>
<dbReference type="Gene3D" id="3.10.310.10">
    <property type="entry name" value="Diaminopimelate Epimerase, Chain A, domain 1"/>
    <property type="match status" value="2"/>
</dbReference>
<dbReference type="PANTHER" id="PTHR13774">
    <property type="entry name" value="PHENAZINE BIOSYNTHESIS PROTEIN"/>
    <property type="match status" value="1"/>
</dbReference>
<dbReference type="PIRSF" id="PIRSF016184">
    <property type="entry name" value="PhzC_PhzF"/>
    <property type="match status" value="1"/>
</dbReference>